<evidence type="ECO:0000313" key="6">
    <source>
        <dbReference type="EMBL" id="PLT45925.1"/>
    </source>
</evidence>
<dbReference type="Pfam" id="PF00501">
    <property type="entry name" value="AMP-binding"/>
    <property type="match status" value="1"/>
</dbReference>
<sequence>MDESGGCRLTYRELEARSKAAAALLVRLGIASGDRIAVLCPNDVRMLILLFACRLTGAVLVPLNRRLHERELRQIVGDCAPKLIWHQEGGSGPWSGSAGNVGSIGSAARADGCDGAGPCWLPLSRLDEAEEEAAAETSPQSFGSPAPSPAAASPAGSGDDAAEAAAAASRGERQDDSDRPWLIIYTGGTTGQPKGVVLTARSLYWNALNTVASWQLTERDITPTVLPMFHTGGLNALTLPVLMAGGKVICVEAFHPERMIDLLEREGCTIVLMVPTMYHLLVECPRFASADFSRMSAFLSGGAPCPLRIYEAFASRGLPFKEGYGATESGPNNFFISAAEARRKPGSVGLPMLFTDMRLAAADGRDAAAGEVGELLLRGRHLFHSYWGNESATAEALQDGWFHTGDLARADRDGYCYIVGRKRDMIITGGENVYPLEVEQLLERHPEVGSAAVVGIPHPKWGEAVAAAVVPKPGCRPSERSLQLFCADSIAGYKVPKRIVLLEELPKTAVGKLDKKTLVPLFGPPEAG</sequence>
<dbReference type="Proteomes" id="UP000234789">
    <property type="component" value="Unassembled WGS sequence"/>
</dbReference>
<proteinExistence type="inferred from homology"/>
<dbReference type="InterPro" id="IPR025110">
    <property type="entry name" value="AMP-bd_C"/>
</dbReference>
<evidence type="ECO:0000259" key="4">
    <source>
        <dbReference type="Pfam" id="PF00501"/>
    </source>
</evidence>
<comment type="similarity">
    <text evidence="1">Belongs to the ATP-dependent AMP-binding enzyme family.</text>
</comment>
<dbReference type="GO" id="GO:0008756">
    <property type="term" value="F:o-succinylbenzoate-CoA ligase activity"/>
    <property type="evidence" value="ECO:0007669"/>
    <property type="project" value="UniProtKB-EC"/>
</dbReference>
<dbReference type="InterPro" id="IPR020845">
    <property type="entry name" value="AMP-binding_CS"/>
</dbReference>
<dbReference type="Gene3D" id="3.40.50.12780">
    <property type="entry name" value="N-terminal domain of ligase-like"/>
    <property type="match status" value="1"/>
</dbReference>
<evidence type="ECO:0000313" key="7">
    <source>
        <dbReference type="Proteomes" id="UP000234789"/>
    </source>
</evidence>
<evidence type="ECO:0000259" key="5">
    <source>
        <dbReference type="Pfam" id="PF13193"/>
    </source>
</evidence>
<feature type="domain" description="AMP-binding enzyme C-terminal" evidence="5">
    <location>
        <begin position="437"/>
        <end position="512"/>
    </location>
</feature>
<accession>A0A2N5N6H4</accession>
<feature type="compositionally biased region" description="Basic and acidic residues" evidence="3">
    <location>
        <begin position="170"/>
        <end position="179"/>
    </location>
</feature>
<dbReference type="Gene3D" id="3.30.300.30">
    <property type="match status" value="1"/>
</dbReference>
<dbReference type="InterPro" id="IPR050237">
    <property type="entry name" value="ATP-dep_AMP-bd_enzyme"/>
</dbReference>
<dbReference type="FunFam" id="3.30.300.30:FF:000008">
    <property type="entry name" value="2,3-dihydroxybenzoate-AMP ligase"/>
    <property type="match status" value="1"/>
</dbReference>
<dbReference type="PROSITE" id="PS00455">
    <property type="entry name" value="AMP_BINDING"/>
    <property type="match status" value="1"/>
</dbReference>
<name>A0A2N5N6H4_9BACL</name>
<dbReference type="AlphaFoldDB" id="A0A2N5N6H4"/>
<dbReference type="EMBL" id="NFEZ01000004">
    <property type="protein sequence ID" value="PLT45925.1"/>
    <property type="molecule type" value="Genomic_DNA"/>
</dbReference>
<feature type="domain" description="AMP-dependent synthetase/ligase" evidence="4">
    <location>
        <begin position="5"/>
        <end position="387"/>
    </location>
</feature>
<feature type="compositionally biased region" description="Low complexity" evidence="3">
    <location>
        <begin position="143"/>
        <end position="169"/>
    </location>
</feature>
<gene>
    <name evidence="6" type="ORF">B8V81_4356</name>
</gene>
<dbReference type="EC" id="6.2.1.26" evidence="6"/>
<dbReference type="SUPFAM" id="SSF56801">
    <property type="entry name" value="Acetyl-CoA synthetase-like"/>
    <property type="match status" value="1"/>
</dbReference>
<keyword evidence="7" id="KW-1185">Reference proteome</keyword>
<feature type="region of interest" description="Disordered" evidence="3">
    <location>
        <begin position="130"/>
        <end position="184"/>
    </location>
</feature>
<dbReference type="InterPro" id="IPR000873">
    <property type="entry name" value="AMP-dep_synth/lig_dom"/>
</dbReference>
<dbReference type="InterPro" id="IPR045851">
    <property type="entry name" value="AMP-bd_C_sf"/>
</dbReference>
<evidence type="ECO:0000256" key="3">
    <source>
        <dbReference type="SAM" id="MobiDB-lite"/>
    </source>
</evidence>
<keyword evidence="2 6" id="KW-0436">Ligase</keyword>
<dbReference type="Pfam" id="PF13193">
    <property type="entry name" value="AMP-binding_C"/>
    <property type="match status" value="1"/>
</dbReference>
<organism evidence="6 7">
    <name type="scientific">Paenibacillus pasadenensis</name>
    <dbReference type="NCBI Taxonomy" id="217090"/>
    <lineage>
        <taxon>Bacteria</taxon>
        <taxon>Bacillati</taxon>
        <taxon>Bacillota</taxon>
        <taxon>Bacilli</taxon>
        <taxon>Bacillales</taxon>
        <taxon>Paenibacillaceae</taxon>
        <taxon>Paenibacillus</taxon>
    </lineage>
</organism>
<dbReference type="InterPro" id="IPR042099">
    <property type="entry name" value="ANL_N_sf"/>
</dbReference>
<dbReference type="PANTHER" id="PTHR43767:SF1">
    <property type="entry name" value="NONRIBOSOMAL PEPTIDE SYNTHASE PES1 (EUROFUNG)-RELATED"/>
    <property type="match status" value="1"/>
</dbReference>
<evidence type="ECO:0000256" key="1">
    <source>
        <dbReference type="ARBA" id="ARBA00006432"/>
    </source>
</evidence>
<evidence type="ECO:0000256" key="2">
    <source>
        <dbReference type="ARBA" id="ARBA00022598"/>
    </source>
</evidence>
<reference evidence="6 7" key="1">
    <citation type="submission" date="2017-05" db="EMBL/GenBank/DDBJ databases">
        <title>Functional genome analysis of Paenibacillus pasadenensis strain R16: insights on endophytic life style and antifungal activity.</title>
        <authorList>
            <person name="Passera A."/>
            <person name="Marcolungo L."/>
            <person name="Casati P."/>
            <person name="Brasca M."/>
            <person name="Quaglino F."/>
            <person name="Delledonne M."/>
        </authorList>
    </citation>
    <scope>NUCLEOTIDE SEQUENCE [LARGE SCALE GENOMIC DNA]</scope>
    <source>
        <strain evidence="6 7">R16</strain>
    </source>
</reference>
<protein>
    <submittedName>
        <fullName evidence="6">O-succinylbenzoic acid--CoA ligase</fullName>
        <ecNumber evidence="6">6.2.1.26</ecNumber>
    </submittedName>
</protein>
<comment type="caution">
    <text evidence="6">The sequence shown here is derived from an EMBL/GenBank/DDBJ whole genome shotgun (WGS) entry which is preliminary data.</text>
</comment>
<dbReference type="PANTHER" id="PTHR43767">
    <property type="entry name" value="LONG-CHAIN-FATTY-ACID--COA LIGASE"/>
    <property type="match status" value="1"/>
</dbReference>